<name>A0AAN6RYC4_9PEZI</name>
<feature type="non-terminal residue" evidence="1">
    <location>
        <position position="66"/>
    </location>
</feature>
<reference evidence="2" key="1">
    <citation type="journal article" date="2023" name="Mol. Phylogenet. Evol.">
        <title>Genome-scale phylogeny and comparative genomics of the fungal order Sordariales.</title>
        <authorList>
            <person name="Hensen N."/>
            <person name="Bonometti L."/>
            <person name="Westerberg I."/>
            <person name="Brannstrom I.O."/>
            <person name="Guillou S."/>
            <person name="Cros-Aarteil S."/>
            <person name="Calhoun S."/>
            <person name="Haridas S."/>
            <person name="Kuo A."/>
            <person name="Mondo S."/>
            <person name="Pangilinan J."/>
            <person name="Riley R."/>
            <person name="LaButti K."/>
            <person name="Andreopoulos B."/>
            <person name="Lipzen A."/>
            <person name="Chen C."/>
            <person name="Yan M."/>
            <person name="Daum C."/>
            <person name="Ng V."/>
            <person name="Clum A."/>
            <person name="Steindorff A."/>
            <person name="Ohm R.A."/>
            <person name="Martin F."/>
            <person name="Silar P."/>
            <person name="Natvig D.O."/>
            <person name="Lalanne C."/>
            <person name="Gautier V."/>
            <person name="Ament-Velasquez S.L."/>
            <person name="Kruys A."/>
            <person name="Hutchinson M.I."/>
            <person name="Powell A.J."/>
            <person name="Barry K."/>
            <person name="Miller A.N."/>
            <person name="Grigoriev I.V."/>
            <person name="Debuchy R."/>
            <person name="Gladieux P."/>
            <person name="Hiltunen Thoren M."/>
            <person name="Johannesson H."/>
        </authorList>
    </citation>
    <scope>NUCLEOTIDE SEQUENCE [LARGE SCALE GENOMIC DNA]</scope>
    <source>
        <strain evidence="2">CBS 340.73</strain>
    </source>
</reference>
<feature type="non-terminal residue" evidence="1">
    <location>
        <position position="1"/>
    </location>
</feature>
<keyword evidence="2" id="KW-1185">Reference proteome</keyword>
<evidence type="ECO:0000313" key="2">
    <source>
        <dbReference type="Proteomes" id="UP001303473"/>
    </source>
</evidence>
<evidence type="ECO:0000313" key="1">
    <source>
        <dbReference type="EMBL" id="KAK3934412.1"/>
    </source>
</evidence>
<comment type="caution">
    <text evidence="1">The sequence shown here is derived from an EMBL/GenBank/DDBJ whole genome shotgun (WGS) entry which is preliminary data.</text>
</comment>
<dbReference type="Proteomes" id="UP001303473">
    <property type="component" value="Unassembled WGS sequence"/>
</dbReference>
<accession>A0AAN6RYC4</accession>
<organism evidence="1 2">
    <name type="scientific">Diplogelasinospora grovesii</name>
    <dbReference type="NCBI Taxonomy" id="303347"/>
    <lineage>
        <taxon>Eukaryota</taxon>
        <taxon>Fungi</taxon>
        <taxon>Dikarya</taxon>
        <taxon>Ascomycota</taxon>
        <taxon>Pezizomycotina</taxon>
        <taxon>Sordariomycetes</taxon>
        <taxon>Sordariomycetidae</taxon>
        <taxon>Sordariales</taxon>
        <taxon>Diplogelasinosporaceae</taxon>
        <taxon>Diplogelasinospora</taxon>
    </lineage>
</organism>
<protein>
    <submittedName>
        <fullName evidence="1">Uncharacterized protein</fullName>
    </submittedName>
</protein>
<dbReference type="AlphaFoldDB" id="A0AAN6RYC4"/>
<gene>
    <name evidence="1" type="ORF">QBC46DRAFT_233777</name>
</gene>
<sequence>QQLNGIKQPDVIAPLIIEYNLPKRARLVRLFSRAINVTNKDKLYPLRIDLVKTLAMLYKQRESLYR</sequence>
<proteinExistence type="predicted"/>
<dbReference type="EMBL" id="MU853993">
    <property type="protein sequence ID" value="KAK3934412.1"/>
    <property type="molecule type" value="Genomic_DNA"/>
</dbReference>